<comment type="similarity">
    <text evidence="8">Belongs to the DyP-type peroxidase family.</text>
</comment>
<sequence length="482" mass="51841">MKLSALLGGLTIFPTPQSVPKFPALGPTATRSVRTNNMLINPPGHPPTPHINAVTTSSFNISDVQAEVLIVDAAGFKRQMNMVIPTISTVDIMLDTSTQPTATFNMALSQSGLDKLGIHDNLNDTIFSGGQFADAPNLAELTDTWVSQFKGTSIHGVYITASDASDSLMQQNSAVQTVLGTTISVVYSIQGQARPGDQAGHEHFGFLDGISQPTIEGFGTPLPGQAVVPAGTLLLGREQDLMTRPSWATDSSFVAFRQLKQLVPEFNTFANDHPASISGMSQAQAAELTQARMMGRWKSGAPVDLAPLFDDPALGADPMRNNNFNFSHPGFNLSSNQVHCPFSAHIRKNVPRTDLNPIDVGHHILRSGIPYGPEVTEVEQQSGQTMLERGLLFLAVQSNIGAGFQFLQKLWINNPDFVGPKSVKPGLDPIMGQISGSARFTIGLDPMDPEGNTTLPMQFVISRGGEYFLMPSLTALRHIINS</sequence>
<keyword evidence="3" id="KW-0349">Heme</keyword>
<dbReference type="GO" id="GO:0020037">
    <property type="term" value="F:heme binding"/>
    <property type="evidence" value="ECO:0007669"/>
    <property type="project" value="InterPro"/>
</dbReference>
<keyword evidence="5" id="KW-0732">Signal</keyword>
<evidence type="ECO:0000256" key="7">
    <source>
        <dbReference type="ARBA" id="ARBA00023004"/>
    </source>
</evidence>
<dbReference type="InterPro" id="IPR048328">
    <property type="entry name" value="Dyp_perox_C"/>
</dbReference>
<evidence type="ECO:0000256" key="6">
    <source>
        <dbReference type="ARBA" id="ARBA00023002"/>
    </source>
</evidence>
<dbReference type="PANTHER" id="PTHR30521">
    <property type="entry name" value="DEFERROCHELATASE/PEROXIDASE"/>
    <property type="match status" value="1"/>
</dbReference>
<dbReference type="GO" id="GO:0004601">
    <property type="term" value="F:peroxidase activity"/>
    <property type="evidence" value="ECO:0007669"/>
    <property type="project" value="UniProtKB-KW"/>
</dbReference>
<evidence type="ECO:0000256" key="4">
    <source>
        <dbReference type="ARBA" id="ARBA00022723"/>
    </source>
</evidence>
<evidence type="ECO:0000256" key="8">
    <source>
        <dbReference type="ARBA" id="ARBA00025737"/>
    </source>
</evidence>
<evidence type="ECO:0000313" key="12">
    <source>
        <dbReference type="Proteomes" id="UP001050691"/>
    </source>
</evidence>
<evidence type="ECO:0000313" key="11">
    <source>
        <dbReference type="EMBL" id="GJJ09329.1"/>
    </source>
</evidence>
<evidence type="ECO:0000256" key="1">
    <source>
        <dbReference type="ARBA" id="ARBA00001970"/>
    </source>
</evidence>
<feature type="domain" description="Dyp-type peroxidase C-terminal" evidence="9">
    <location>
        <begin position="245"/>
        <end position="413"/>
    </location>
</feature>
<keyword evidence="6" id="KW-0560">Oxidoreductase</keyword>
<reference evidence="11" key="1">
    <citation type="submission" date="2021-10" db="EMBL/GenBank/DDBJ databases">
        <title>De novo Genome Assembly of Clathrus columnatus (Basidiomycota, Fungi) Using Illumina and Nanopore Sequence Data.</title>
        <authorList>
            <person name="Ogiso-Tanaka E."/>
            <person name="Itagaki H."/>
            <person name="Hosoya T."/>
            <person name="Hosaka K."/>
        </authorList>
    </citation>
    <scope>NUCLEOTIDE SEQUENCE</scope>
    <source>
        <strain evidence="11">MO-923</strain>
    </source>
</reference>
<evidence type="ECO:0000256" key="2">
    <source>
        <dbReference type="ARBA" id="ARBA00022559"/>
    </source>
</evidence>
<evidence type="ECO:0000256" key="3">
    <source>
        <dbReference type="ARBA" id="ARBA00022617"/>
    </source>
</evidence>
<dbReference type="PROSITE" id="PS51404">
    <property type="entry name" value="DYP_PEROXIDASE"/>
    <property type="match status" value="1"/>
</dbReference>
<evidence type="ECO:0000259" key="10">
    <source>
        <dbReference type="Pfam" id="PF21105"/>
    </source>
</evidence>
<dbReference type="AlphaFoldDB" id="A0AAV5A3V6"/>
<dbReference type="InterPro" id="IPR006314">
    <property type="entry name" value="Dyp_peroxidase"/>
</dbReference>
<comment type="caution">
    <text evidence="11">The sequence shown here is derived from an EMBL/GenBank/DDBJ whole genome shotgun (WGS) entry which is preliminary data.</text>
</comment>
<dbReference type="Pfam" id="PF21105">
    <property type="entry name" value="DyP_N"/>
    <property type="match status" value="1"/>
</dbReference>
<keyword evidence="2" id="KW-0575">Peroxidase</keyword>
<keyword evidence="12" id="KW-1185">Reference proteome</keyword>
<dbReference type="InterPro" id="IPR011008">
    <property type="entry name" value="Dimeric_a/b-barrel"/>
</dbReference>
<dbReference type="GO" id="GO:0005829">
    <property type="term" value="C:cytosol"/>
    <property type="evidence" value="ECO:0007669"/>
    <property type="project" value="TreeGrafter"/>
</dbReference>
<dbReference type="InterPro" id="IPR049509">
    <property type="entry name" value="DyP_N"/>
</dbReference>
<feature type="domain" description="DyP dimeric alpha+beta barrel" evidence="10">
    <location>
        <begin position="70"/>
        <end position="195"/>
    </location>
</feature>
<evidence type="ECO:0000256" key="5">
    <source>
        <dbReference type="ARBA" id="ARBA00022729"/>
    </source>
</evidence>
<protein>
    <submittedName>
        <fullName evidence="11">Uncharacterized protein</fullName>
    </submittedName>
</protein>
<dbReference type="NCBIfam" id="TIGR01413">
    <property type="entry name" value="Dyp_perox_fam"/>
    <property type="match status" value="1"/>
</dbReference>
<evidence type="ECO:0000259" key="9">
    <source>
        <dbReference type="Pfam" id="PF20628"/>
    </source>
</evidence>
<accession>A0AAV5A3V6</accession>
<proteinExistence type="inferred from homology"/>
<keyword evidence="4" id="KW-0479">Metal-binding</keyword>
<dbReference type="PANTHER" id="PTHR30521:SF4">
    <property type="entry name" value="DEFERROCHELATASE"/>
    <property type="match status" value="1"/>
</dbReference>
<dbReference type="EMBL" id="BPWL01000004">
    <property type="protein sequence ID" value="GJJ09329.1"/>
    <property type="molecule type" value="Genomic_DNA"/>
</dbReference>
<comment type="cofactor">
    <cofactor evidence="1">
        <name>heme b</name>
        <dbReference type="ChEBI" id="CHEBI:60344"/>
    </cofactor>
</comment>
<name>A0AAV5A3V6_9AGAM</name>
<keyword evidence="7" id="KW-0408">Iron</keyword>
<dbReference type="GO" id="GO:0046872">
    <property type="term" value="F:metal ion binding"/>
    <property type="evidence" value="ECO:0007669"/>
    <property type="project" value="UniProtKB-KW"/>
</dbReference>
<dbReference type="Pfam" id="PF20628">
    <property type="entry name" value="Dyp_perox_C"/>
    <property type="match status" value="1"/>
</dbReference>
<organism evidence="11 12">
    <name type="scientific">Clathrus columnatus</name>
    <dbReference type="NCBI Taxonomy" id="1419009"/>
    <lineage>
        <taxon>Eukaryota</taxon>
        <taxon>Fungi</taxon>
        <taxon>Dikarya</taxon>
        <taxon>Basidiomycota</taxon>
        <taxon>Agaricomycotina</taxon>
        <taxon>Agaricomycetes</taxon>
        <taxon>Phallomycetidae</taxon>
        <taxon>Phallales</taxon>
        <taxon>Clathraceae</taxon>
        <taxon>Clathrus</taxon>
    </lineage>
</organism>
<gene>
    <name evidence="11" type="ORF">Clacol_003551</name>
</gene>
<dbReference type="Proteomes" id="UP001050691">
    <property type="component" value="Unassembled WGS sequence"/>
</dbReference>
<dbReference type="SUPFAM" id="SSF54909">
    <property type="entry name" value="Dimeric alpha+beta barrel"/>
    <property type="match status" value="1"/>
</dbReference>